<keyword evidence="1" id="KW-0732">Signal</keyword>
<proteinExistence type="predicted"/>
<protein>
    <submittedName>
        <fullName evidence="2">Uncharacterized protein</fullName>
    </submittedName>
</protein>
<evidence type="ECO:0000256" key="1">
    <source>
        <dbReference type="SAM" id="SignalP"/>
    </source>
</evidence>
<feature type="chain" id="PRO_5045363381" evidence="1">
    <location>
        <begin position="25"/>
        <end position="211"/>
    </location>
</feature>
<gene>
    <name evidence="2" type="ORF">V6N12_074336</name>
</gene>
<evidence type="ECO:0000313" key="3">
    <source>
        <dbReference type="Proteomes" id="UP001472677"/>
    </source>
</evidence>
<dbReference type="PANTHER" id="PTHR39112:SF1">
    <property type="entry name" value="PROTEIN RALF-LIKE 27"/>
    <property type="match status" value="1"/>
</dbReference>
<dbReference type="Proteomes" id="UP001472677">
    <property type="component" value="Unassembled WGS sequence"/>
</dbReference>
<evidence type="ECO:0000313" key="2">
    <source>
        <dbReference type="EMBL" id="KAK8507771.1"/>
    </source>
</evidence>
<dbReference type="InterPro" id="IPR039252">
    <property type="entry name" value="RALFL27"/>
</dbReference>
<keyword evidence="3" id="KW-1185">Reference proteome</keyword>
<name>A0ABR2BKT9_9ROSI</name>
<dbReference type="EMBL" id="JBBPBM010000105">
    <property type="protein sequence ID" value="KAK8507771.1"/>
    <property type="molecule type" value="Genomic_DNA"/>
</dbReference>
<dbReference type="PANTHER" id="PTHR39112">
    <property type="entry name" value="PROTEIN RALF-LIKE 27-RELATED"/>
    <property type="match status" value="1"/>
</dbReference>
<reference evidence="2 3" key="1">
    <citation type="journal article" date="2024" name="G3 (Bethesda)">
        <title>Genome assembly of Hibiscus sabdariffa L. provides insights into metabolisms of medicinal natural products.</title>
        <authorList>
            <person name="Kim T."/>
        </authorList>
    </citation>
    <scope>NUCLEOTIDE SEQUENCE [LARGE SCALE GENOMIC DNA]</scope>
    <source>
        <strain evidence="2">TK-2024</strain>
        <tissue evidence="2">Old leaves</tissue>
    </source>
</reference>
<sequence>MGFFANFFLASLLLILFSSNLARAVFPEGETNATAYDGTIGGLIEEQEEEWLLLGGSGMEQRLLASGPNYLSYKGLERPPVCNANIYGNCIKPIGQQPSLEHKIMESHVVVYEKWGTEIREVIKQNVKYLSIVCNGSEREDDDYDTMCPRGGYMRLALLLYSSICRRQAVSPTTTTIAKFLILFVARQPPDHMALVHPFLNMRLPNVGLNV</sequence>
<accession>A0ABR2BKT9</accession>
<organism evidence="2 3">
    <name type="scientific">Hibiscus sabdariffa</name>
    <name type="common">roselle</name>
    <dbReference type="NCBI Taxonomy" id="183260"/>
    <lineage>
        <taxon>Eukaryota</taxon>
        <taxon>Viridiplantae</taxon>
        <taxon>Streptophyta</taxon>
        <taxon>Embryophyta</taxon>
        <taxon>Tracheophyta</taxon>
        <taxon>Spermatophyta</taxon>
        <taxon>Magnoliopsida</taxon>
        <taxon>eudicotyledons</taxon>
        <taxon>Gunneridae</taxon>
        <taxon>Pentapetalae</taxon>
        <taxon>rosids</taxon>
        <taxon>malvids</taxon>
        <taxon>Malvales</taxon>
        <taxon>Malvaceae</taxon>
        <taxon>Malvoideae</taxon>
        <taxon>Hibiscus</taxon>
    </lineage>
</organism>
<feature type="signal peptide" evidence="1">
    <location>
        <begin position="1"/>
        <end position="24"/>
    </location>
</feature>
<comment type="caution">
    <text evidence="2">The sequence shown here is derived from an EMBL/GenBank/DDBJ whole genome shotgun (WGS) entry which is preliminary data.</text>
</comment>